<dbReference type="InterPro" id="IPR013833">
    <property type="entry name" value="Cyt_c_oxidase_su3_a-hlx"/>
</dbReference>
<keyword evidence="11 18" id="KW-0472">Membrane</keyword>
<dbReference type="InterPro" id="IPR014206">
    <property type="entry name" value="Cyt_c_ubiqinol_oxidase_su3"/>
</dbReference>
<keyword evidence="6" id="KW-1003">Cell membrane</keyword>
<accession>A0AAU8CQM0</accession>
<dbReference type="FunFam" id="1.20.120.80:FF:000001">
    <property type="entry name" value="Cytochrome (Ubi)quinol oxidase subunit III"/>
    <property type="match status" value="1"/>
</dbReference>
<dbReference type="GO" id="GO:0019646">
    <property type="term" value="P:aerobic electron transport chain"/>
    <property type="evidence" value="ECO:0007669"/>
    <property type="project" value="InterPro"/>
</dbReference>
<organism evidence="20">
    <name type="scientific">Mesorhizobium sp. WSM2240</name>
    <dbReference type="NCBI Taxonomy" id="3228851"/>
    <lineage>
        <taxon>Bacteria</taxon>
        <taxon>Pseudomonadati</taxon>
        <taxon>Pseudomonadota</taxon>
        <taxon>Alphaproteobacteria</taxon>
        <taxon>Hyphomicrobiales</taxon>
        <taxon>Phyllobacteriaceae</taxon>
        <taxon>Mesorhizobium</taxon>
    </lineage>
</organism>
<dbReference type="InterPro" id="IPR024791">
    <property type="entry name" value="Cyt_c/ubiquinol_Oxase_su3"/>
</dbReference>
<gene>
    <name evidence="20" type="primary">cyoC</name>
    <name evidence="20" type="ORF">ABVK50_00560</name>
</gene>
<feature type="transmembrane region" description="Helical" evidence="18">
    <location>
        <begin position="71"/>
        <end position="90"/>
    </location>
</feature>
<dbReference type="RefSeq" id="WP_353643300.1">
    <property type="nucleotide sequence ID" value="NZ_CP159253.1"/>
</dbReference>
<evidence type="ECO:0000256" key="3">
    <source>
        <dbReference type="ARBA" id="ARBA00011700"/>
    </source>
</evidence>
<evidence type="ECO:0000256" key="13">
    <source>
        <dbReference type="ARBA" id="ARBA00030072"/>
    </source>
</evidence>
<keyword evidence="5" id="KW-0813">Transport</keyword>
<dbReference type="GO" id="GO:0004129">
    <property type="term" value="F:cytochrome-c oxidase activity"/>
    <property type="evidence" value="ECO:0007669"/>
    <property type="project" value="InterPro"/>
</dbReference>
<keyword evidence="8" id="KW-0249">Electron transport</keyword>
<dbReference type="PANTHER" id="PTHR11403:SF2">
    <property type="entry name" value="CYTOCHROME BO(3) UBIQUINOL OXIDASE SUBUNIT 3"/>
    <property type="match status" value="1"/>
</dbReference>
<evidence type="ECO:0000256" key="7">
    <source>
        <dbReference type="ARBA" id="ARBA00022692"/>
    </source>
</evidence>
<dbReference type="InterPro" id="IPR033946">
    <property type="entry name" value="Ubiquinol_oxase_su3_dom"/>
</dbReference>
<evidence type="ECO:0000313" key="20">
    <source>
        <dbReference type="EMBL" id="XCG49167.1"/>
    </source>
</evidence>
<dbReference type="EMBL" id="CP159253">
    <property type="protein sequence ID" value="XCG49167.1"/>
    <property type="molecule type" value="Genomic_DNA"/>
</dbReference>
<dbReference type="SUPFAM" id="SSF81452">
    <property type="entry name" value="Cytochrome c oxidase subunit III-like"/>
    <property type="match status" value="1"/>
</dbReference>
<dbReference type="GO" id="GO:0005886">
    <property type="term" value="C:plasma membrane"/>
    <property type="evidence" value="ECO:0007669"/>
    <property type="project" value="UniProtKB-SubCell"/>
</dbReference>
<dbReference type="GO" id="GO:0009486">
    <property type="term" value="F:cytochrome bo3 ubiquinol oxidase activity"/>
    <property type="evidence" value="ECO:0007669"/>
    <property type="project" value="InterPro"/>
</dbReference>
<evidence type="ECO:0000256" key="6">
    <source>
        <dbReference type="ARBA" id="ARBA00022475"/>
    </source>
</evidence>
<evidence type="ECO:0000256" key="4">
    <source>
        <dbReference type="ARBA" id="ARBA00014687"/>
    </source>
</evidence>
<dbReference type="NCBIfam" id="TIGR02842">
    <property type="entry name" value="CyoC"/>
    <property type="match status" value="1"/>
</dbReference>
<feature type="transmembrane region" description="Helical" evidence="18">
    <location>
        <begin position="26"/>
        <end position="51"/>
    </location>
</feature>
<dbReference type="Gene3D" id="1.20.120.80">
    <property type="entry name" value="Cytochrome c oxidase, subunit III, four-helix bundle"/>
    <property type="match status" value="1"/>
</dbReference>
<comment type="subunit">
    <text evidence="3">Heterooctamer of two A chains, two B chains, two C chains and two D chains.</text>
</comment>
<sequence length="207" mass="22719">MSDATSRHPGINLSHARREDERHAEVTVFGFWVYLMSDAIIFALLFATYAAMVGRTAGGPSGPELFDIANAFVETMVLLTSSFTFGLAAVSLKEGRVGASQLWLGVTFILGLAFLGLELREFAGLAAQNATPQTSGFLSSFFVLLSTHGLHVLAGCIWIVVMMVQIVIFGLSRQVRSRLMRLSLFWHFLDLIWIVIFTIVYLPAVAS</sequence>
<dbReference type="AlphaFoldDB" id="A0AAU8CQM0"/>
<dbReference type="CDD" id="cd02863">
    <property type="entry name" value="Ubiquinol_oxidase_III"/>
    <property type="match status" value="1"/>
</dbReference>
<feature type="transmembrane region" description="Helical" evidence="18">
    <location>
        <begin position="150"/>
        <end position="172"/>
    </location>
</feature>
<evidence type="ECO:0000256" key="16">
    <source>
        <dbReference type="ARBA" id="ARBA00032717"/>
    </source>
</evidence>
<feature type="transmembrane region" description="Helical" evidence="18">
    <location>
        <begin position="184"/>
        <end position="204"/>
    </location>
</feature>
<evidence type="ECO:0000256" key="9">
    <source>
        <dbReference type="ARBA" id="ARBA00022989"/>
    </source>
</evidence>
<comment type="function">
    <text evidence="12">Cytochrome bo(3) ubiquinol terminal oxidase is the component of the aerobic respiratory chain of E.coli that predominates when cells are grown at high aeration. Has proton pump activity across the membrane in addition to electron transfer, pumping 2 protons/electron.</text>
</comment>
<evidence type="ECO:0000256" key="11">
    <source>
        <dbReference type="ARBA" id="ARBA00023136"/>
    </source>
</evidence>
<evidence type="ECO:0000256" key="5">
    <source>
        <dbReference type="ARBA" id="ARBA00022448"/>
    </source>
</evidence>
<keyword evidence="9 18" id="KW-1133">Transmembrane helix</keyword>
<evidence type="ECO:0000256" key="12">
    <source>
        <dbReference type="ARBA" id="ARBA00025694"/>
    </source>
</evidence>
<dbReference type="PANTHER" id="PTHR11403">
    <property type="entry name" value="CYTOCHROME C OXIDASE SUBUNIT III"/>
    <property type="match status" value="1"/>
</dbReference>
<dbReference type="Pfam" id="PF00510">
    <property type="entry name" value="COX3"/>
    <property type="match status" value="1"/>
</dbReference>
<name>A0AAU8CQM0_9HYPH</name>
<comment type="subcellular location">
    <subcellularLocation>
        <location evidence="1 17">Cell membrane</location>
        <topology evidence="1 17">Multi-pass membrane protein</topology>
    </subcellularLocation>
</comment>
<evidence type="ECO:0000256" key="2">
    <source>
        <dbReference type="ARBA" id="ARBA00010581"/>
    </source>
</evidence>
<reference evidence="20" key="1">
    <citation type="submission" date="2024-06" db="EMBL/GenBank/DDBJ databases">
        <title>Mesorhizobium karijinii sp. nov., a symbiont of the iconic Swainsona formosa from arid Australia.</title>
        <authorList>
            <person name="Hill Y.J."/>
            <person name="Watkin E.L.J."/>
            <person name="O'Hara G.W."/>
            <person name="Terpolilli J."/>
            <person name="Tye M.L."/>
            <person name="Kohlmeier M.G."/>
        </authorList>
    </citation>
    <scope>NUCLEOTIDE SEQUENCE</scope>
    <source>
        <strain evidence="20">WSM2240</strain>
    </source>
</reference>
<dbReference type="InterPro" id="IPR000298">
    <property type="entry name" value="Cyt_c_oxidase-like_su3"/>
</dbReference>
<dbReference type="PROSITE" id="PS50253">
    <property type="entry name" value="COX3"/>
    <property type="match status" value="1"/>
</dbReference>
<keyword evidence="10" id="KW-0560">Oxidoreductase</keyword>
<protein>
    <recommendedName>
        <fullName evidence="4">Cytochrome bo(3) ubiquinol oxidase subunit 3</fullName>
    </recommendedName>
    <alternativeName>
        <fullName evidence="15">Cytochrome o ubiquinol oxidase subunit 3</fullName>
    </alternativeName>
    <alternativeName>
        <fullName evidence="13">Oxidase bo(3) subunit 3</fullName>
    </alternativeName>
    <alternativeName>
        <fullName evidence="16">Ubiquinol oxidase polypeptide III</fullName>
    </alternativeName>
    <alternativeName>
        <fullName evidence="14">Ubiquinol oxidase subunit 3</fullName>
    </alternativeName>
</protein>
<evidence type="ECO:0000256" key="10">
    <source>
        <dbReference type="ARBA" id="ARBA00023002"/>
    </source>
</evidence>
<evidence type="ECO:0000256" key="8">
    <source>
        <dbReference type="ARBA" id="ARBA00022982"/>
    </source>
</evidence>
<feature type="transmembrane region" description="Helical" evidence="18">
    <location>
        <begin position="102"/>
        <end position="119"/>
    </location>
</feature>
<evidence type="ECO:0000256" key="18">
    <source>
        <dbReference type="SAM" id="Phobius"/>
    </source>
</evidence>
<dbReference type="InterPro" id="IPR035973">
    <property type="entry name" value="Cyt_c_oxidase_su3-like_sf"/>
</dbReference>
<evidence type="ECO:0000256" key="15">
    <source>
        <dbReference type="ARBA" id="ARBA00032189"/>
    </source>
</evidence>
<keyword evidence="7 17" id="KW-0812">Transmembrane</keyword>
<feature type="domain" description="Heme-copper oxidase subunit III family profile" evidence="19">
    <location>
        <begin position="29"/>
        <end position="205"/>
    </location>
</feature>
<evidence type="ECO:0000256" key="1">
    <source>
        <dbReference type="ARBA" id="ARBA00004651"/>
    </source>
</evidence>
<evidence type="ECO:0000256" key="14">
    <source>
        <dbReference type="ARBA" id="ARBA00031884"/>
    </source>
</evidence>
<evidence type="ECO:0000256" key="17">
    <source>
        <dbReference type="RuleBase" id="RU003376"/>
    </source>
</evidence>
<proteinExistence type="inferred from homology"/>
<comment type="similarity">
    <text evidence="2 17">Belongs to the cytochrome c oxidase subunit 3 family.</text>
</comment>
<evidence type="ECO:0000259" key="19">
    <source>
        <dbReference type="PROSITE" id="PS50253"/>
    </source>
</evidence>